<sequence>MKNSFNVTRNKQIIYNYSVKPVPARVRRFLDEIEEDMARGIQLGEQKVAAPTDFQKLQFVSLKLFDAIENNDSNILEVLSAYLMSRKPELNEIRIVLSDEIINLKLI</sequence>
<accession>A0A370DGF2</accession>
<keyword evidence="2" id="KW-1185">Reference proteome</keyword>
<name>A0A370DGF2_9GAMM</name>
<dbReference type="Proteomes" id="UP000254266">
    <property type="component" value="Unassembled WGS sequence"/>
</dbReference>
<dbReference type="EMBL" id="QFXC01000008">
    <property type="protein sequence ID" value="RDH83913.1"/>
    <property type="molecule type" value="Genomic_DNA"/>
</dbReference>
<organism evidence="1 2">
    <name type="scientific">endosymbiont of Galathealinum brachiosum</name>
    <dbReference type="NCBI Taxonomy" id="2200906"/>
    <lineage>
        <taxon>Bacteria</taxon>
        <taxon>Pseudomonadati</taxon>
        <taxon>Pseudomonadota</taxon>
        <taxon>Gammaproteobacteria</taxon>
        <taxon>sulfur-oxidizing symbionts</taxon>
    </lineage>
</organism>
<proteinExistence type="predicted"/>
<dbReference type="AlphaFoldDB" id="A0A370DGF2"/>
<reference evidence="1 2" key="1">
    <citation type="journal article" date="2018" name="ISME J.">
        <title>Endosymbiont genomes yield clues of tubeworm success.</title>
        <authorList>
            <person name="Li Y."/>
            <person name="Liles M.R."/>
            <person name="Halanych K.M."/>
        </authorList>
    </citation>
    <scope>NUCLEOTIDE SEQUENCE [LARGE SCALE GENOMIC DNA]</scope>
    <source>
        <strain evidence="1">A1464</strain>
    </source>
</reference>
<protein>
    <submittedName>
        <fullName evidence="1">Uncharacterized protein</fullName>
    </submittedName>
</protein>
<comment type="caution">
    <text evidence="1">The sequence shown here is derived from an EMBL/GenBank/DDBJ whole genome shotgun (WGS) entry which is preliminary data.</text>
</comment>
<evidence type="ECO:0000313" key="2">
    <source>
        <dbReference type="Proteomes" id="UP000254266"/>
    </source>
</evidence>
<gene>
    <name evidence="1" type="ORF">DIZ80_07185</name>
</gene>
<evidence type="ECO:0000313" key="1">
    <source>
        <dbReference type="EMBL" id="RDH83913.1"/>
    </source>
</evidence>